<keyword evidence="2" id="KW-0472">Membrane</keyword>
<dbReference type="EMBL" id="MGIP01000014">
    <property type="protein sequence ID" value="OGM90947.1"/>
    <property type="molecule type" value="Genomic_DNA"/>
</dbReference>
<feature type="transmembrane region" description="Helical" evidence="2">
    <location>
        <begin position="85"/>
        <end position="103"/>
    </location>
</feature>
<protein>
    <recommendedName>
        <fullName evidence="5">Baseplate protein J-like domain-containing protein</fullName>
    </recommendedName>
</protein>
<sequence length="449" mass="49867">MPKKKKIVKVMDIVPAKPRRKASAPTAAQEETLLQPKPLQDFDLFTSREESREETFGSADPRYAEDFGEASPPMKERKPRRIRRYVIAGIIVIALLAFGAAKLPKVDIHIVMKKDAVAYDESVFIKTSIGEPNTSAKEIPGEIIAKEVSKVFTFNPTGQTNEEQKATGKIIIHNEFGPATQVLVATTRFEAPDGKIYRLANRVTVPGAPGSIEADIIADKAGPEYNTDGIARLEIPGFEGGSRYGKFYGEITQPVRGGTRGLTPYPTDADIEAAERQAEEQLRGDLKSLVLLQIPKDVMLVDGAERFTLISKNVDRSLTADGKFSVVFEGELEAFVFHEQDVHTFIRELALEAEATDEQSTEKDFTVTYTKPSPQFGSGIMTLPIKVQATYWKKLQPDEIKREVANMRELEVKSALLSKDGVDKLSVSFWPFWVSHAPKNINRISVNIE</sequence>
<feature type="region of interest" description="Disordered" evidence="1">
    <location>
        <begin position="18"/>
        <end position="37"/>
    </location>
</feature>
<keyword evidence="2" id="KW-0812">Transmembrane</keyword>
<name>A0A1F8DQP0_9BACT</name>
<evidence type="ECO:0000313" key="4">
    <source>
        <dbReference type="Proteomes" id="UP000177029"/>
    </source>
</evidence>
<keyword evidence="2" id="KW-1133">Transmembrane helix</keyword>
<dbReference type="STRING" id="1802555.A2755_01975"/>
<feature type="compositionally biased region" description="Basic and acidic residues" evidence="1">
    <location>
        <begin position="46"/>
        <end position="55"/>
    </location>
</feature>
<gene>
    <name evidence="3" type="ORF">A2755_01975</name>
</gene>
<evidence type="ECO:0000256" key="1">
    <source>
        <dbReference type="SAM" id="MobiDB-lite"/>
    </source>
</evidence>
<evidence type="ECO:0000256" key="2">
    <source>
        <dbReference type="SAM" id="Phobius"/>
    </source>
</evidence>
<dbReference type="Proteomes" id="UP000177029">
    <property type="component" value="Unassembled WGS sequence"/>
</dbReference>
<comment type="caution">
    <text evidence="3">The sequence shown here is derived from an EMBL/GenBank/DDBJ whole genome shotgun (WGS) entry which is preliminary data.</text>
</comment>
<feature type="region of interest" description="Disordered" evidence="1">
    <location>
        <begin position="45"/>
        <end position="76"/>
    </location>
</feature>
<evidence type="ECO:0008006" key="5">
    <source>
        <dbReference type="Google" id="ProtNLM"/>
    </source>
</evidence>
<organism evidence="3 4">
    <name type="scientific">Candidatus Wolfebacteria bacterium RIFCSPHIGHO2_01_FULL_48_22</name>
    <dbReference type="NCBI Taxonomy" id="1802555"/>
    <lineage>
        <taxon>Bacteria</taxon>
        <taxon>Candidatus Wolfeibacteriota</taxon>
    </lineage>
</organism>
<proteinExistence type="predicted"/>
<reference evidence="3 4" key="1">
    <citation type="journal article" date="2016" name="Nat. Commun.">
        <title>Thousands of microbial genomes shed light on interconnected biogeochemical processes in an aquifer system.</title>
        <authorList>
            <person name="Anantharaman K."/>
            <person name="Brown C.T."/>
            <person name="Hug L.A."/>
            <person name="Sharon I."/>
            <person name="Castelle C.J."/>
            <person name="Probst A.J."/>
            <person name="Thomas B.C."/>
            <person name="Singh A."/>
            <person name="Wilkins M.J."/>
            <person name="Karaoz U."/>
            <person name="Brodie E.L."/>
            <person name="Williams K.H."/>
            <person name="Hubbard S.S."/>
            <person name="Banfield J.F."/>
        </authorList>
    </citation>
    <scope>NUCLEOTIDE SEQUENCE [LARGE SCALE GENOMIC DNA]</scope>
</reference>
<dbReference type="AlphaFoldDB" id="A0A1F8DQP0"/>
<accession>A0A1F8DQP0</accession>
<evidence type="ECO:0000313" key="3">
    <source>
        <dbReference type="EMBL" id="OGM90947.1"/>
    </source>
</evidence>